<dbReference type="HAMAP" id="MF_00005">
    <property type="entry name" value="Arg_succ_synth_type1"/>
    <property type="match status" value="1"/>
</dbReference>
<keyword evidence="8 10" id="KW-0547">Nucleotide-binding</keyword>
<dbReference type="InterPro" id="IPR018223">
    <property type="entry name" value="Arginosuc_synth_CS"/>
</dbReference>
<comment type="caution">
    <text evidence="10">Lacks conserved residue(s) required for the propagation of feature annotation.</text>
</comment>
<evidence type="ECO:0000256" key="7">
    <source>
        <dbReference type="ARBA" id="ARBA00022605"/>
    </source>
</evidence>
<feature type="domain" description="Arginosuccinate synthase C-terminal" evidence="12">
    <location>
        <begin position="173"/>
        <end position="390"/>
    </location>
</feature>
<feature type="binding site" evidence="10">
    <location>
        <position position="123"/>
    </location>
    <ligand>
        <name>L-aspartate</name>
        <dbReference type="ChEBI" id="CHEBI:29991"/>
    </ligand>
</feature>
<dbReference type="GO" id="GO:0006526">
    <property type="term" value="P:L-arginine biosynthetic process"/>
    <property type="evidence" value="ECO:0007669"/>
    <property type="project" value="UniProtKB-UniRule"/>
</dbReference>
<dbReference type="GO" id="GO:0005524">
    <property type="term" value="F:ATP binding"/>
    <property type="evidence" value="ECO:0007669"/>
    <property type="project" value="UniProtKB-UniRule"/>
</dbReference>
<feature type="binding site" evidence="10">
    <location>
        <position position="118"/>
    </location>
    <ligand>
        <name>L-aspartate</name>
        <dbReference type="ChEBI" id="CHEBI:29991"/>
    </ligand>
</feature>
<feature type="binding site" evidence="10">
    <location>
        <position position="183"/>
    </location>
    <ligand>
        <name>L-citrulline</name>
        <dbReference type="ChEBI" id="CHEBI:57743"/>
    </ligand>
</feature>
<dbReference type="Gene3D" id="3.90.1260.10">
    <property type="entry name" value="Argininosuccinate synthetase, chain A, domain 2"/>
    <property type="match status" value="1"/>
</dbReference>
<comment type="subunit">
    <text evidence="2 10">Homotetramer.</text>
</comment>
<protein>
    <recommendedName>
        <fullName evidence="3 10">Argininosuccinate synthase</fullName>
        <ecNumber evidence="3 10">6.3.4.5</ecNumber>
    </recommendedName>
    <alternativeName>
        <fullName evidence="10">Citrulline--aspartate ligase</fullName>
    </alternativeName>
</protein>
<dbReference type="Gene3D" id="1.20.5.470">
    <property type="entry name" value="Single helix bin"/>
    <property type="match status" value="1"/>
</dbReference>
<dbReference type="InterPro" id="IPR023434">
    <property type="entry name" value="Arginosuc_synth_type_1_subfam"/>
</dbReference>
<evidence type="ECO:0000256" key="4">
    <source>
        <dbReference type="ARBA" id="ARBA00022490"/>
    </source>
</evidence>
<evidence type="ECO:0000256" key="2">
    <source>
        <dbReference type="ARBA" id="ARBA00011881"/>
    </source>
</evidence>
<dbReference type="NCBIfam" id="NF001770">
    <property type="entry name" value="PRK00509.1"/>
    <property type="match status" value="1"/>
</dbReference>
<comment type="caution">
    <text evidence="13">The sequence shown here is derived from an EMBL/GenBank/DDBJ whole genome shotgun (WGS) entry which is preliminary data.</text>
</comment>
<sequence>MVAEVVLAYSGGLDTSVAIQWLKENKGMEVVAVAVDVGEERDYAAIRERALKIGAVDALVIEAKEEFAAEFIARALKANALYEGRYPVSTALARPLIAKLVGEVAAERGAAAVAHGCTGKGNDQVRFEVAWACLQPQLAIMAPVREWGMTREEEIDYANARGIPVPVKRDRPYSIDTNLWGKSAECGPLEDPWKEPPEDVYEWTKSPAEAPDEPAYVEIGFEAGVPVSLDSASLSLAELITRLNALGGEHGVGRIDMIEDRLVGFKSREVYECPAAAILIAAHRDLESLTIDREMLHFKQALEPKYAQLIYYGLWYSPLRRALDAFLDASQGSVTGTVRIRLFKGSAVPVGRKSPLSQYRRGLATYDVGDQFDQSLAKGFIDLWALPAKVAAVVERERK</sequence>
<name>A0A0S7XR10_9BACT</name>
<comment type="catalytic activity">
    <reaction evidence="10">
        <text>L-citrulline + L-aspartate + ATP = 2-(N(omega)-L-arginino)succinate + AMP + diphosphate + H(+)</text>
        <dbReference type="Rhea" id="RHEA:10932"/>
        <dbReference type="ChEBI" id="CHEBI:15378"/>
        <dbReference type="ChEBI" id="CHEBI:29991"/>
        <dbReference type="ChEBI" id="CHEBI:30616"/>
        <dbReference type="ChEBI" id="CHEBI:33019"/>
        <dbReference type="ChEBI" id="CHEBI:57472"/>
        <dbReference type="ChEBI" id="CHEBI:57743"/>
        <dbReference type="ChEBI" id="CHEBI:456215"/>
        <dbReference type="EC" id="6.3.4.5"/>
    </reaction>
</comment>
<dbReference type="Proteomes" id="UP000052020">
    <property type="component" value="Unassembled WGS sequence"/>
</dbReference>
<evidence type="ECO:0000256" key="8">
    <source>
        <dbReference type="ARBA" id="ARBA00022741"/>
    </source>
</evidence>
<feature type="binding site" evidence="10">
    <location>
        <position position="122"/>
    </location>
    <ligand>
        <name>L-aspartate</name>
        <dbReference type="ChEBI" id="CHEBI:29991"/>
    </ligand>
</feature>
<dbReference type="GO" id="GO:0004055">
    <property type="term" value="F:argininosuccinate synthase activity"/>
    <property type="evidence" value="ECO:0007669"/>
    <property type="project" value="UniProtKB-UniRule"/>
</dbReference>
<reference evidence="13 14" key="1">
    <citation type="journal article" date="2015" name="Microbiome">
        <title>Genomic resolution of linkages in carbon, nitrogen, and sulfur cycling among widespread estuary sediment bacteria.</title>
        <authorList>
            <person name="Baker B.J."/>
            <person name="Lazar C.S."/>
            <person name="Teske A.P."/>
            <person name="Dick G.J."/>
        </authorList>
    </citation>
    <scope>NUCLEOTIDE SEQUENCE [LARGE SCALE GENOMIC DNA]</scope>
    <source>
        <strain evidence="13">DG_56</strain>
    </source>
</reference>
<dbReference type="InterPro" id="IPR048268">
    <property type="entry name" value="Arginosuc_syn_C"/>
</dbReference>
<dbReference type="InterPro" id="IPR048267">
    <property type="entry name" value="Arginosuc_syn_N"/>
</dbReference>
<dbReference type="InterPro" id="IPR024074">
    <property type="entry name" value="AS_cat/multimer_dom_body"/>
</dbReference>
<comment type="subcellular location">
    <subcellularLocation>
        <location evidence="10">Cytoplasm</location>
    </subcellularLocation>
</comment>
<feature type="binding site" evidence="10">
    <location>
        <position position="174"/>
    </location>
    <ligand>
        <name>L-citrulline</name>
        <dbReference type="ChEBI" id="CHEBI:57743"/>
    </ligand>
</feature>
<feature type="binding site" evidence="10">
    <location>
        <begin position="8"/>
        <end position="16"/>
    </location>
    <ligand>
        <name>ATP</name>
        <dbReference type="ChEBI" id="CHEBI:30616"/>
    </ligand>
</feature>
<evidence type="ECO:0000256" key="1">
    <source>
        <dbReference type="ARBA" id="ARBA00004967"/>
    </source>
</evidence>
<dbReference type="GO" id="GO:0000050">
    <property type="term" value="P:urea cycle"/>
    <property type="evidence" value="ECO:0007669"/>
    <property type="project" value="TreeGrafter"/>
</dbReference>
<dbReference type="UniPathway" id="UPA00068">
    <property type="reaction ID" value="UER00113"/>
</dbReference>
<feature type="domain" description="Arginosuccinate synthase-like N-terminal" evidence="11">
    <location>
        <begin position="5"/>
        <end position="164"/>
    </location>
</feature>
<evidence type="ECO:0000259" key="12">
    <source>
        <dbReference type="Pfam" id="PF20979"/>
    </source>
</evidence>
<dbReference type="SUPFAM" id="SSF52402">
    <property type="entry name" value="Adenine nucleotide alpha hydrolases-like"/>
    <property type="match status" value="1"/>
</dbReference>
<keyword evidence="4 10" id="KW-0963">Cytoplasm</keyword>
<dbReference type="CDD" id="cd01999">
    <property type="entry name" value="ASS"/>
    <property type="match status" value="1"/>
</dbReference>
<evidence type="ECO:0000256" key="3">
    <source>
        <dbReference type="ARBA" id="ARBA00012286"/>
    </source>
</evidence>
<dbReference type="PATRIC" id="fig|1704032.3.peg.9"/>
<feature type="binding site" evidence="10">
    <location>
        <position position="122"/>
    </location>
    <ligand>
        <name>L-citrulline</name>
        <dbReference type="ChEBI" id="CHEBI:57743"/>
    </ligand>
</feature>
<evidence type="ECO:0000256" key="9">
    <source>
        <dbReference type="ARBA" id="ARBA00022840"/>
    </source>
</evidence>
<evidence type="ECO:0000313" key="14">
    <source>
        <dbReference type="Proteomes" id="UP000052020"/>
    </source>
</evidence>
<dbReference type="Pfam" id="PF20979">
    <property type="entry name" value="Arginosuc_syn_C"/>
    <property type="match status" value="1"/>
</dbReference>
<dbReference type="GO" id="GO:0000053">
    <property type="term" value="P:argininosuccinate metabolic process"/>
    <property type="evidence" value="ECO:0007669"/>
    <property type="project" value="TreeGrafter"/>
</dbReference>
<dbReference type="EMBL" id="LIZY01000001">
    <property type="protein sequence ID" value="KPJ64930.1"/>
    <property type="molecule type" value="Genomic_DNA"/>
</dbReference>
<keyword evidence="6 10" id="KW-0436">Ligase</keyword>
<feature type="binding site" evidence="10">
    <location>
        <position position="271"/>
    </location>
    <ligand>
        <name>L-citrulline</name>
        <dbReference type="ChEBI" id="CHEBI:57743"/>
    </ligand>
</feature>
<dbReference type="AlphaFoldDB" id="A0A0S7XR10"/>
<evidence type="ECO:0000256" key="10">
    <source>
        <dbReference type="HAMAP-Rule" id="MF_00005"/>
    </source>
</evidence>
<dbReference type="Pfam" id="PF00764">
    <property type="entry name" value="Arginosuc_synth"/>
    <property type="match status" value="1"/>
</dbReference>
<evidence type="ECO:0000256" key="5">
    <source>
        <dbReference type="ARBA" id="ARBA00022571"/>
    </source>
</evidence>
<keyword evidence="7 10" id="KW-0028">Amino-acid biosynthesis</keyword>
<comment type="similarity">
    <text evidence="10">Belongs to the argininosuccinate synthase family. Type 1 subfamily.</text>
</comment>
<feature type="binding site" evidence="10">
    <location>
        <position position="86"/>
    </location>
    <ligand>
        <name>L-citrulline</name>
        <dbReference type="ChEBI" id="CHEBI:57743"/>
    </ligand>
</feature>
<dbReference type="PROSITE" id="PS00565">
    <property type="entry name" value="ARGININOSUCCIN_SYN_2"/>
    <property type="match status" value="1"/>
</dbReference>
<dbReference type="PROSITE" id="PS00564">
    <property type="entry name" value="ARGININOSUCCIN_SYN_1"/>
    <property type="match status" value="1"/>
</dbReference>
<dbReference type="FunFam" id="3.90.1260.10:FF:000007">
    <property type="entry name" value="Argininosuccinate synthase"/>
    <property type="match status" value="1"/>
</dbReference>
<evidence type="ECO:0000259" key="11">
    <source>
        <dbReference type="Pfam" id="PF00764"/>
    </source>
</evidence>
<keyword evidence="5 10" id="KW-0055">Arginine biosynthesis</keyword>
<dbReference type="InterPro" id="IPR014729">
    <property type="entry name" value="Rossmann-like_a/b/a_fold"/>
</dbReference>
<comment type="pathway">
    <text evidence="1 10">Amino-acid biosynthesis; L-arginine biosynthesis; L-arginine from L-ornithine and carbamoyl phosphate: step 2/3.</text>
</comment>
<dbReference type="InterPro" id="IPR001518">
    <property type="entry name" value="Arginosuc_synth"/>
</dbReference>
<dbReference type="NCBIfam" id="TIGR00032">
    <property type="entry name" value="argG"/>
    <property type="match status" value="1"/>
</dbReference>
<dbReference type="PANTHER" id="PTHR11587:SF2">
    <property type="entry name" value="ARGININOSUCCINATE SYNTHASE"/>
    <property type="match status" value="1"/>
</dbReference>
<evidence type="ECO:0000256" key="6">
    <source>
        <dbReference type="ARBA" id="ARBA00022598"/>
    </source>
</evidence>
<feature type="binding site" evidence="10">
    <location>
        <position position="259"/>
    </location>
    <ligand>
        <name>L-citrulline</name>
        <dbReference type="ChEBI" id="CHEBI:57743"/>
    </ligand>
</feature>
<organism evidence="13 14">
    <name type="scientific">candidate division KD3-62 bacterium DG_56</name>
    <dbReference type="NCBI Taxonomy" id="1704032"/>
    <lineage>
        <taxon>Bacteria</taxon>
        <taxon>candidate division KD3-62</taxon>
    </lineage>
</organism>
<dbReference type="GO" id="GO:0005737">
    <property type="term" value="C:cytoplasm"/>
    <property type="evidence" value="ECO:0007669"/>
    <property type="project" value="UniProtKB-SubCell"/>
</dbReference>
<gene>
    <name evidence="10" type="primary">argG</name>
    <name evidence="13" type="ORF">AMK68_00040</name>
</gene>
<dbReference type="FunFam" id="3.40.50.620:FF:000038">
    <property type="entry name" value="Argininosuccinate synthase"/>
    <property type="match status" value="1"/>
</dbReference>
<feature type="binding site" evidence="10">
    <location>
        <position position="116"/>
    </location>
    <ligand>
        <name>ATP</name>
        <dbReference type="ChEBI" id="CHEBI:30616"/>
    </ligand>
</feature>
<keyword evidence="9 10" id="KW-0067">ATP-binding</keyword>
<proteinExistence type="inferred from homology"/>
<evidence type="ECO:0000313" key="13">
    <source>
        <dbReference type="EMBL" id="KPJ64930.1"/>
    </source>
</evidence>
<dbReference type="PANTHER" id="PTHR11587">
    <property type="entry name" value="ARGININOSUCCINATE SYNTHASE"/>
    <property type="match status" value="1"/>
</dbReference>
<dbReference type="Gene3D" id="3.40.50.620">
    <property type="entry name" value="HUPs"/>
    <property type="match status" value="1"/>
</dbReference>
<dbReference type="SUPFAM" id="SSF69864">
    <property type="entry name" value="Argininosuccinate synthetase, C-terminal domain"/>
    <property type="match status" value="1"/>
</dbReference>
<accession>A0A0S7XR10</accession>
<dbReference type="EC" id="6.3.4.5" evidence="3 10"/>
<feature type="binding site" evidence="10">
    <location>
        <position position="126"/>
    </location>
    <ligand>
        <name>L-citrulline</name>
        <dbReference type="ChEBI" id="CHEBI:57743"/>
    </ligand>
</feature>